<proteinExistence type="predicted"/>
<reference evidence="1" key="1">
    <citation type="journal article" date="2021" name="PeerJ">
        <title>Extensive microbial diversity within the chicken gut microbiome revealed by metagenomics and culture.</title>
        <authorList>
            <person name="Gilroy R."/>
            <person name="Ravi A."/>
            <person name="Getino M."/>
            <person name="Pursley I."/>
            <person name="Horton D.L."/>
            <person name="Alikhan N.F."/>
            <person name="Baker D."/>
            <person name="Gharbi K."/>
            <person name="Hall N."/>
            <person name="Watson M."/>
            <person name="Adriaenssens E.M."/>
            <person name="Foster-Nyarko E."/>
            <person name="Jarju S."/>
            <person name="Secka A."/>
            <person name="Antonio M."/>
            <person name="Oren A."/>
            <person name="Chaudhuri R.R."/>
            <person name="La Ragione R."/>
            <person name="Hildebrand F."/>
            <person name="Pallen M.J."/>
        </authorList>
    </citation>
    <scope>NUCLEOTIDE SEQUENCE</scope>
    <source>
        <strain evidence="1">12435</strain>
    </source>
</reference>
<name>A0A9D1PYY7_9FIRM</name>
<sequence>MKFGRVRNGYDPEEVEQYFKRVRETYDETLLSQRDRIFELKDALTKAESALGEYEKKKEQIGKAIESALSKADEIEKLTRRKVAKELAALRKFHRRWVTYYARLLEKYPMDDELAHAGDINEEIDRLIGESDEVPADELRYGSFDPVGMIEEHLASESASDGESFDYDAAAHPDEDLGQILHDLGLMFGKDD</sequence>
<organism evidence="1 2">
    <name type="scientific">Candidatus Protoclostridium stercorigallinarum</name>
    <dbReference type="NCBI Taxonomy" id="2838741"/>
    <lineage>
        <taxon>Bacteria</taxon>
        <taxon>Bacillati</taxon>
        <taxon>Bacillota</taxon>
        <taxon>Clostridia</taxon>
        <taxon>Candidatus Protoclostridium</taxon>
    </lineage>
</organism>
<dbReference type="Pfam" id="PF05103">
    <property type="entry name" value="DivIVA"/>
    <property type="match status" value="1"/>
</dbReference>
<dbReference type="EMBL" id="DXHS01000043">
    <property type="protein sequence ID" value="HIW02184.1"/>
    <property type="molecule type" value="Genomic_DNA"/>
</dbReference>
<dbReference type="InterPro" id="IPR007793">
    <property type="entry name" value="DivIVA_fam"/>
</dbReference>
<gene>
    <name evidence="1" type="ORF">H9892_02465</name>
</gene>
<comment type="caution">
    <text evidence="1">The sequence shown here is derived from an EMBL/GenBank/DDBJ whole genome shotgun (WGS) entry which is preliminary data.</text>
</comment>
<evidence type="ECO:0000313" key="2">
    <source>
        <dbReference type="Proteomes" id="UP000823990"/>
    </source>
</evidence>
<evidence type="ECO:0000313" key="1">
    <source>
        <dbReference type="EMBL" id="HIW02184.1"/>
    </source>
</evidence>
<reference evidence="1" key="2">
    <citation type="submission" date="2021-04" db="EMBL/GenBank/DDBJ databases">
        <authorList>
            <person name="Gilroy R."/>
        </authorList>
    </citation>
    <scope>NUCLEOTIDE SEQUENCE</scope>
    <source>
        <strain evidence="1">12435</strain>
    </source>
</reference>
<dbReference type="Proteomes" id="UP000823990">
    <property type="component" value="Unassembled WGS sequence"/>
</dbReference>
<accession>A0A9D1PYY7</accession>
<protein>
    <submittedName>
        <fullName evidence="1">DivIVA domain-containing protein</fullName>
    </submittedName>
</protein>
<dbReference type="AlphaFoldDB" id="A0A9D1PYY7"/>